<proteinExistence type="predicted"/>
<dbReference type="EMBL" id="JAPEQY010000004">
    <property type="protein sequence ID" value="MFO2477068.1"/>
    <property type="molecule type" value="Genomic_DNA"/>
</dbReference>
<comment type="caution">
    <text evidence="1">The sequence shown here is derived from an EMBL/GenBank/DDBJ whole genome shotgun (WGS) entry which is preliminary data.</text>
</comment>
<keyword evidence="2" id="KW-1185">Reference proteome</keyword>
<protein>
    <submittedName>
        <fullName evidence="1">Uncharacterized protein</fullName>
    </submittedName>
</protein>
<gene>
    <name evidence="1" type="ORF">OOJ96_06565</name>
</gene>
<name>A0ACC7P9W7_9PSED</name>
<evidence type="ECO:0000313" key="2">
    <source>
        <dbReference type="Proteomes" id="UP001637618"/>
    </source>
</evidence>
<evidence type="ECO:0000313" key="1">
    <source>
        <dbReference type="EMBL" id="MFO2477068.1"/>
    </source>
</evidence>
<sequence length="90" mass="9842">MASAGGKISFASEEVQPGATHFLLEMRAVRQENYFARQKRLPIGAFTSEFGGFCSEKEQKQAVCRKTHLGATNSLETGCTLFALLNSIRA</sequence>
<accession>A0ACC7P9W7</accession>
<dbReference type="Proteomes" id="UP001637618">
    <property type="component" value="Unassembled WGS sequence"/>
</dbReference>
<organism evidence="1 2">
    <name type="scientific">Pseudomonas imrae</name>
    <dbReference type="NCBI Taxonomy" id="2992837"/>
    <lineage>
        <taxon>Bacteria</taxon>
        <taxon>Pseudomonadati</taxon>
        <taxon>Pseudomonadota</taxon>
        <taxon>Gammaproteobacteria</taxon>
        <taxon>Pseudomonadales</taxon>
        <taxon>Pseudomonadaceae</taxon>
        <taxon>Pseudomonas</taxon>
    </lineage>
</organism>
<reference evidence="1" key="1">
    <citation type="submission" date="2022-11" db="EMBL/GenBank/DDBJ databases">
        <title>Draft genome sequences of strains of Pseudomonas imrae sp. nov.</title>
        <authorList>
            <person name="Salva Serra F."/>
            <person name="Nimje P."/>
            <person name="Moore E.R.B."/>
            <person name="Marathe N.P."/>
        </authorList>
    </citation>
    <scope>NUCLEOTIDE SEQUENCE</scope>
    <source>
        <strain evidence="1">15FMM2</strain>
    </source>
</reference>